<dbReference type="PANTHER" id="PTHR10285">
    <property type="entry name" value="URIDINE KINASE"/>
    <property type="match status" value="1"/>
</dbReference>
<name>A0A409X9I1_PSICY</name>
<keyword evidence="2" id="KW-1185">Reference proteome</keyword>
<protein>
    <recommendedName>
        <fullName evidence="3">Phosphoribulokinase/uridine kinase domain-containing protein</fullName>
    </recommendedName>
</protein>
<dbReference type="FunCoup" id="A0A409X9I1">
    <property type="interactions" value="394"/>
</dbReference>
<organism evidence="1 2">
    <name type="scientific">Psilocybe cyanescens</name>
    <dbReference type="NCBI Taxonomy" id="93625"/>
    <lineage>
        <taxon>Eukaryota</taxon>
        <taxon>Fungi</taxon>
        <taxon>Dikarya</taxon>
        <taxon>Basidiomycota</taxon>
        <taxon>Agaricomycotina</taxon>
        <taxon>Agaricomycetes</taxon>
        <taxon>Agaricomycetidae</taxon>
        <taxon>Agaricales</taxon>
        <taxon>Agaricineae</taxon>
        <taxon>Strophariaceae</taxon>
        <taxon>Psilocybe</taxon>
    </lineage>
</organism>
<dbReference type="AlphaFoldDB" id="A0A409X9I1"/>
<dbReference type="Gene3D" id="3.40.50.300">
    <property type="entry name" value="P-loop containing nucleotide triphosphate hydrolases"/>
    <property type="match status" value="1"/>
</dbReference>
<dbReference type="EMBL" id="NHYD01002281">
    <property type="protein sequence ID" value="PPQ87439.1"/>
    <property type="molecule type" value="Genomic_DNA"/>
</dbReference>
<sequence length="306" mass="34249">MTALKLIAQYVLDKLSEKRPLFIALQGPQGSGKSYLATHLRSFLQEPPHSLRVAVLSIDDLYLPHKELVLLAASNPENILLKGRGQPGTHDVDLGVQILSALKASNGTIELPRFDKSLYLGEGDRLPMDGTGPLILQPPQLDVVIFEGWCVGFHPISDEELLSRWNGVWETERQKLGLNLDRVCRLIDVKTVNDNLKQYLRLWSFFDVFVQLKPEAPPFSHLSQYAVVYKWRLEQEHNMKARNGGEGMSDAAVKSFVDRYIPGYVFFGDFPPLAIDENLEGSSTKVVSGLTIVLDKMRSVTGTSTF</sequence>
<evidence type="ECO:0000313" key="1">
    <source>
        <dbReference type="EMBL" id="PPQ87439.1"/>
    </source>
</evidence>
<dbReference type="STRING" id="93625.A0A409X9I1"/>
<reference evidence="1 2" key="1">
    <citation type="journal article" date="2018" name="Evol. Lett.">
        <title>Horizontal gene cluster transfer increased hallucinogenic mushroom diversity.</title>
        <authorList>
            <person name="Reynolds H.T."/>
            <person name="Vijayakumar V."/>
            <person name="Gluck-Thaler E."/>
            <person name="Korotkin H.B."/>
            <person name="Matheny P.B."/>
            <person name="Slot J.C."/>
        </authorList>
    </citation>
    <scope>NUCLEOTIDE SEQUENCE [LARGE SCALE GENOMIC DNA]</scope>
    <source>
        <strain evidence="1 2">2631</strain>
    </source>
</reference>
<gene>
    <name evidence="1" type="ORF">CVT25_008175</name>
</gene>
<evidence type="ECO:0008006" key="3">
    <source>
        <dbReference type="Google" id="ProtNLM"/>
    </source>
</evidence>
<accession>A0A409X9I1</accession>
<evidence type="ECO:0000313" key="2">
    <source>
        <dbReference type="Proteomes" id="UP000283269"/>
    </source>
</evidence>
<dbReference type="InterPro" id="IPR027417">
    <property type="entry name" value="P-loop_NTPase"/>
</dbReference>
<dbReference type="InParanoid" id="A0A409X9I1"/>
<dbReference type="SUPFAM" id="SSF52540">
    <property type="entry name" value="P-loop containing nucleoside triphosphate hydrolases"/>
    <property type="match status" value="1"/>
</dbReference>
<comment type="caution">
    <text evidence="1">The sequence shown here is derived from an EMBL/GenBank/DDBJ whole genome shotgun (WGS) entry which is preliminary data.</text>
</comment>
<proteinExistence type="predicted"/>
<dbReference type="OrthoDB" id="347435at2759"/>
<dbReference type="Proteomes" id="UP000283269">
    <property type="component" value="Unassembled WGS sequence"/>
</dbReference>